<dbReference type="EMBL" id="CP016231">
    <property type="protein sequence ID" value="ANP79343.1"/>
    <property type="molecule type" value="Genomic_DNA"/>
</dbReference>
<reference evidence="1" key="2">
    <citation type="submission" date="2016-06" db="EMBL/GenBank/DDBJ databases">
        <title>Adaptive Radiation by Waves of Gene Transfer Leads to Fine-Scale Resource Partitioning in Marine Microbes.</title>
        <authorList>
            <person name="Hehemann J.-H."/>
            <person name="Arevalo P."/>
            <person name="Datta M.S."/>
            <person name="Yu X."/>
            <person name="Corzett C."/>
            <person name="Henschel A."/>
            <person name="Preheim S.P."/>
            <person name="Timberlake S."/>
            <person name="Alm E.J."/>
            <person name="Polz M.F."/>
        </authorList>
    </citation>
    <scope>NUCLEOTIDE SEQUENCE</scope>
    <source>
        <strain evidence="1">9CS106</strain>
    </source>
</reference>
<gene>
    <name evidence="1" type="ORF">A134_23300</name>
</gene>
<name>A0A1B1C3H1_9VIBR</name>
<protein>
    <submittedName>
        <fullName evidence="1">Uncharacterized protein</fullName>
    </submittedName>
</protein>
<proteinExistence type="predicted"/>
<accession>A0A1B1C3H1</accession>
<evidence type="ECO:0000313" key="1">
    <source>
        <dbReference type="EMBL" id="ANP79343.1"/>
    </source>
</evidence>
<sequence length="77" mass="8882">MSQTETEINKNEKRIQLERLLAKVETHFEVMHDSLSSVERLSGQDGKESEIKILADSCGDHSVRLKKVFEDMESLYN</sequence>
<organism evidence="1">
    <name type="scientific">Vibrio crassostreae 9CS106</name>
    <dbReference type="NCBI Taxonomy" id="1191300"/>
    <lineage>
        <taxon>Bacteria</taxon>
        <taxon>Pseudomonadati</taxon>
        <taxon>Pseudomonadota</taxon>
        <taxon>Gammaproteobacteria</taxon>
        <taxon>Vibrionales</taxon>
        <taxon>Vibrionaceae</taxon>
        <taxon>Vibrio</taxon>
    </lineage>
</organism>
<dbReference type="AlphaFoldDB" id="A0A1B1C3H1"/>
<reference evidence="1" key="1">
    <citation type="journal article" date="2012" name="Science">
        <title>Ecological populations of bacteria act as socially cohesive units of antibiotic production and resistance.</title>
        <authorList>
            <person name="Cordero O.X."/>
            <person name="Wildschutte H."/>
            <person name="Kirkup B."/>
            <person name="Proehl S."/>
            <person name="Ngo L."/>
            <person name="Hussain F."/>
            <person name="Le Roux F."/>
            <person name="Mincer T."/>
            <person name="Polz M.F."/>
        </authorList>
    </citation>
    <scope>NUCLEOTIDE SEQUENCE</scope>
    <source>
        <strain evidence="1">9CS106</strain>
    </source>
</reference>